<dbReference type="Gene3D" id="3.90.180.10">
    <property type="entry name" value="Medium-chain alcohol dehydrogenases, catalytic domain"/>
    <property type="match status" value="1"/>
</dbReference>
<comment type="caution">
    <text evidence="6">The sequence shown here is derived from an EMBL/GenBank/DDBJ whole genome shotgun (WGS) entry which is preliminary data.</text>
</comment>
<accession>A0A4R8MCV0</accession>
<organism evidence="6 7">
    <name type="scientific">Aminivibrio pyruvatiphilus</name>
    <dbReference type="NCBI Taxonomy" id="1005740"/>
    <lineage>
        <taxon>Bacteria</taxon>
        <taxon>Thermotogati</taxon>
        <taxon>Synergistota</taxon>
        <taxon>Synergistia</taxon>
        <taxon>Synergistales</taxon>
        <taxon>Aminobacteriaceae</taxon>
        <taxon>Aminivibrio</taxon>
    </lineage>
</organism>
<dbReference type="InterPro" id="IPR020843">
    <property type="entry name" value="ER"/>
</dbReference>
<sequence length="337" mass="36384">MKVVFVEKPHSLEIREVPVPGPGKGEVLVRVRAGGICGSDMHIYHGTNPLAKYPRIIGHEFAGEVAALGEGVTEYAPGERVAVDPVTSCGTCYPCSIGRPNVCERLEVFGVHRDGGFAEFVALPVKNLHRIPSDWSFEKGALVEPFTIAANVLSRTECSGGDRLLILGAGPIGQVILQAARRLGTACAVADIVDVRLEKARSLGAELTVNTRKDSLEEKAAEWTGGAGVPLIIDAVGSPDLFPSLLRMASPAGRIGLLGFSKEPSSFVQLEAVKKELSIFGSRLNRNKFPEVISWFSGGEVKPELLVSHRFPFEQVREAMKFIEDNPSEVCKVILEF</sequence>
<name>A0A4R8MCV0_9BACT</name>
<reference evidence="6 7" key="1">
    <citation type="submission" date="2019-03" db="EMBL/GenBank/DDBJ databases">
        <title>Genomic Encyclopedia of Type Strains, Phase IV (KMG-IV): sequencing the most valuable type-strain genomes for metagenomic binning, comparative biology and taxonomic classification.</title>
        <authorList>
            <person name="Goeker M."/>
        </authorList>
    </citation>
    <scope>NUCLEOTIDE SEQUENCE [LARGE SCALE GENOMIC DNA]</scope>
    <source>
        <strain evidence="6 7">DSM 25964</strain>
    </source>
</reference>
<dbReference type="InterPro" id="IPR013154">
    <property type="entry name" value="ADH-like_N"/>
</dbReference>
<proteinExistence type="inferred from homology"/>
<dbReference type="Proteomes" id="UP000295066">
    <property type="component" value="Unassembled WGS sequence"/>
</dbReference>
<comment type="similarity">
    <text evidence="4">Belongs to the zinc-containing alcohol dehydrogenase family.</text>
</comment>
<dbReference type="Pfam" id="PF00107">
    <property type="entry name" value="ADH_zinc_N"/>
    <property type="match status" value="1"/>
</dbReference>
<dbReference type="SUPFAM" id="SSF50129">
    <property type="entry name" value="GroES-like"/>
    <property type="match status" value="1"/>
</dbReference>
<dbReference type="SMART" id="SM00829">
    <property type="entry name" value="PKS_ER"/>
    <property type="match status" value="1"/>
</dbReference>
<dbReference type="OrthoDB" id="9769198at2"/>
<gene>
    <name evidence="6" type="ORF">C8D99_102185</name>
</gene>
<dbReference type="GO" id="GO:0008270">
    <property type="term" value="F:zinc ion binding"/>
    <property type="evidence" value="ECO:0007669"/>
    <property type="project" value="InterPro"/>
</dbReference>
<feature type="domain" description="Enoyl reductase (ER)" evidence="5">
    <location>
        <begin position="7"/>
        <end position="335"/>
    </location>
</feature>
<keyword evidence="3" id="KW-0560">Oxidoreductase</keyword>
<evidence type="ECO:0000256" key="3">
    <source>
        <dbReference type="ARBA" id="ARBA00023002"/>
    </source>
</evidence>
<evidence type="ECO:0000259" key="5">
    <source>
        <dbReference type="SMART" id="SM00829"/>
    </source>
</evidence>
<keyword evidence="1 4" id="KW-0479">Metal-binding</keyword>
<dbReference type="Pfam" id="PF08240">
    <property type="entry name" value="ADH_N"/>
    <property type="match status" value="1"/>
</dbReference>
<evidence type="ECO:0000313" key="7">
    <source>
        <dbReference type="Proteomes" id="UP000295066"/>
    </source>
</evidence>
<comment type="cofactor">
    <cofactor evidence="4">
        <name>Zn(2+)</name>
        <dbReference type="ChEBI" id="CHEBI:29105"/>
    </cofactor>
</comment>
<dbReference type="InterPro" id="IPR036291">
    <property type="entry name" value="NAD(P)-bd_dom_sf"/>
</dbReference>
<dbReference type="SUPFAM" id="SSF51735">
    <property type="entry name" value="NAD(P)-binding Rossmann-fold domains"/>
    <property type="match status" value="1"/>
</dbReference>
<dbReference type="GO" id="GO:0016491">
    <property type="term" value="F:oxidoreductase activity"/>
    <property type="evidence" value="ECO:0007669"/>
    <property type="project" value="UniProtKB-KW"/>
</dbReference>
<dbReference type="PANTHER" id="PTHR43401">
    <property type="entry name" value="L-THREONINE 3-DEHYDROGENASE"/>
    <property type="match status" value="1"/>
</dbReference>
<evidence type="ECO:0000256" key="2">
    <source>
        <dbReference type="ARBA" id="ARBA00022833"/>
    </source>
</evidence>
<dbReference type="EMBL" id="SORI01000002">
    <property type="protein sequence ID" value="TDY63204.1"/>
    <property type="molecule type" value="Genomic_DNA"/>
</dbReference>
<dbReference type="Gene3D" id="3.40.50.720">
    <property type="entry name" value="NAD(P)-binding Rossmann-like Domain"/>
    <property type="match status" value="1"/>
</dbReference>
<keyword evidence="7" id="KW-1185">Reference proteome</keyword>
<dbReference type="InterPro" id="IPR002328">
    <property type="entry name" value="ADH_Zn_CS"/>
</dbReference>
<dbReference type="InterPro" id="IPR011032">
    <property type="entry name" value="GroES-like_sf"/>
</dbReference>
<dbReference type="PANTHER" id="PTHR43401:SF2">
    <property type="entry name" value="L-THREONINE 3-DEHYDROGENASE"/>
    <property type="match status" value="1"/>
</dbReference>
<evidence type="ECO:0000256" key="4">
    <source>
        <dbReference type="RuleBase" id="RU361277"/>
    </source>
</evidence>
<evidence type="ECO:0000256" key="1">
    <source>
        <dbReference type="ARBA" id="ARBA00022723"/>
    </source>
</evidence>
<protein>
    <submittedName>
        <fullName evidence="6">L-gulonate 5-dehydrogenase</fullName>
    </submittedName>
</protein>
<dbReference type="InterPro" id="IPR050129">
    <property type="entry name" value="Zn_alcohol_dh"/>
</dbReference>
<keyword evidence="2 4" id="KW-0862">Zinc</keyword>
<evidence type="ECO:0000313" key="6">
    <source>
        <dbReference type="EMBL" id="TDY63204.1"/>
    </source>
</evidence>
<dbReference type="InterPro" id="IPR013149">
    <property type="entry name" value="ADH-like_C"/>
</dbReference>
<dbReference type="CDD" id="cd08261">
    <property type="entry name" value="Zn_ADH7"/>
    <property type="match status" value="1"/>
</dbReference>
<dbReference type="RefSeq" id="WP_133956143.1">
    <property type="nucleotide sequence ID" value="NZ_SORI01000002.1"/>
</dbReference>
<dbReference type="PROSITE" id="PS00059">
    <property type="entry name" value="ADH_ZINC"/>
    <property type="match status" value="1"/>
</dbReference>
<dbReference type="AlphaFoldDB" id="A0A4R8MCV0"/>
<dbReference type="NCBIfam" id="NF007489">
    <property type="entry name" value="PRK10083.1"/>
    <property type="match status" value="1"/>
</dbReference>